<dbReference type="Gene3D" id="3.40.50.1110">
    <property type="entry name" value="SGNH hydrolase"/>
    <property type="match status" value="1"/>
</dbReference>
<name>A0A117M251_9BACT</name>
<organism evidence="1 2">
    <name type="scientific">Mesotoga prima</name>
    <dbReference type="NCBI Taxonomy" id="1184387"/>
    <lineage>
        <taxon>Bacteria</taxon>
        <taxon>Thermotogati</taxon>
        <taxon>Thermotogota</taxon>
        <taxon>Thermotogae</taxon>
        <taxon>Kosmotogales</taxon>
        <taxon>Kosmotogaceae</taxon>
        <taxon>Mesotoga</taxon>
    </lineage>
</organism>
<accession>A0A117M251</accession>
<dbReference type="EMBL" id="LGGP01000210">
    <property type="protein sequence ID" value="KUK80064.1"/>
    <property type="molecule type" value="Genomic_DNA"/>
</dbReference>
<dbReference type="AlphaFoldDB" id="A0A117M251"/>
<evidence type="ECO:0000313" key="1">
    <source>
        <dbReference type="EMBL" id="KUK80064.1"/>
    </source>
</evidence>
<sequence>MKDLRERWKADCIDLSPDWISILVGVNDCWRLYDSNNKTEPVIFERDYRYLLEPVTAIGASSIIMEPFFLPLRGEMEFWAEDLGPKIQII</sequence>
<gene>
    <name evidence="1" type="ORF">XD94_1189</name>
</gene>
<evidence type="ECO:0000313" key="2">
    <source>
        <dbReference type="Proteomes" id="UP000054092"/>
    </source>
</evidence>
<dbReference type="SUPFAM" id="SSF52266">
    <property type="entry name" value="SGNH hydrolase"/>
    <property type="match status" value="1"/>
</dbReference>
<dbReference type="InterPro" id="IPR036514">
    <property type="entry name" value="SGNH_hydro_sf"/>
</dbReference>
<dbReference type="Proteomes" id="UP000054092">
    <property type="component" value="Unassembled WGS sequence"/>
</dbReference>
<reference evidence="2" key="1">
    <citation type="journal article" date="2015" name="MBio">
        <title>Genome-Resolved Metagenomic Analysis Reveals Roles for Candidate Phyla and Other Microbial Community Members in Biogeochemical Transformations in Oil Reservoirs.</title>
        <authorList>
            <person name="Hu P."/>
            <person name="Tom L."/>
            <person name="Singh A."/>
            <person name="Thomas B.C."/>
            <person name="Baker B.J."/>
            <person name="Piceno Y.M."/>
            <person name="Andersen G.L."/>
            <person name="Banfield J.F."/>
        </authorList>
    </citation>
    <scope>NUCLEOTIDE SEQUENCE [LARGE SCALE GENOMIC DNA]</scope>
</reference>
<comment type="caution">
    <text evidence="1">The sequence shown here is derived from an EMBL/GenBank/DDBJ whole genome shotgun (WGS) entry which is preliminary data.</text>
</comment>
<protein>
    <submittedName>
        <fullName evidence="1">Lysophospholipase L1-like esterase</fullName>
    </submittedName>
</protein>
<proteinExistence type="predicted"/>
<feature type="non-terminal residue" evidence="1">
    <location>
        <position position="90"/>
    </location>
</feature>